<protein>
    <submittedName>
        <fullName evidence="2">Putative membrane protein</fullName>
    </submittedName>
</protein>
<gene>
    <name evidence="2" type="ORF">C731_3984</name>
</gene>
<keyword evidence="1" id="KW-0472">Membrane</keyword>
<dbReference type="AlphaFoldDB" id="K5BE90"/>
<accession>K5BE90</accession>
<evidence type="ECO:0000256" key="1">
    <source>
        <dbReference type="SAM" id="Phobius"/>
    </source>
</evidence>
<organism evidence="2 3">
    <name type="scientific">Mycolicibacterium hassiacum (strain DSM 44199 / CIP 105218 / JCM 12690 / 3849)</name>
    <name type="common">Mycobacterium hassiacum</name>
    <dbReference type="NCBI Taxonomy" id="1122247"/>
    <lineage>
        <taxon>Bacteria</taxon>
        <taxon>Bacillati</taxon>
        <taxon>Actinomycetota</taxon>
        <taxon>Actinomycetes</taxon>
        <taxon>Mycobacteriales</taxon>
        <taxon>Mycobacteriaceae</taxon>
        <taxon>Mycolicibacterium</taxon>
    </lineage>
</organism>
<dbReference type="Proteomes" id="UP000006265">
    <property type="component" value="Unassembled WGS sequence"/>
</dbReference>
<proteinExistence type="predicted"/>
<evidence type="ECO:0000313" key="3">
    <source>
        <dbReference type="Proteomes" id="UP000006265"/>
    </source>
</evidence>
<dbReference type="EMBL" id="AMRA01000105">
    <property type="protein sequence ID" value="EKF22111.1"/>
    <property type="molecule type" value="Genomic_DNA"/>
</dbReference>
<comment type="caution">
    <text evidence="2">The sequence shown here is derived from an EMBL/GenBank/DDBJ whole genome shotgun (WGS) entry which is preliminary data.</text>
</comment>
<keyword evidence="1" id="KW-1133">Transmembrane helix</keyword>
<evidence type="ECO:0000313" key="2">
    <source>
        <dbReference type="EMBL" id="EKF22111.1"/>
    </source>
</evidence>
<name>K5BE90_MYCHD</name>
<keyword evidence="1" id="KW-0812">Transmembrane</keyword>
<feature type="non-terminal residue" evidence="2">
    <location>
        <position position="1"/>
    </location>
</feature>
<reference evidence="2 3" key="1">
    <citation type="journal article" date="2012" name="J. Bacteriol.">
        <title>Genome sequence of Mycobacterium hassiacum DSM 44199, a rare source of heat-stable mycobacterial proteins.</title>
        <authorList>
            <person name="Tiago I."/>
            <person name="Maranha A."/>
            <person name="Mendes V."/>
            <person name="Alarico S."/>
            <person name="Moynihan P.J."/>
            <person name="Clarke A.J."/>
            <person name="Macedo-Ribeiro S."/>
            <person name="Pereira P.J."/>
            <person name="Empadinhas N."/>
        </authorList>
    </citation>
    <scope>NUCLEOTIDE SEQUENCE [LARGE SCALE GENOMIC DNA]</scope>
    <source>
        <strain evidence="3">DSM 44199 / CIP 105218 / JCM 12690 / 3849</strain>
    </source>
</reference>
<keyword evidence="3" id="KW-1185">Reference proteome</keyword>
<sequence>VLFTGAGQWLLAVGVLLVCLGLLWADRITAGVTG</sequence>
<feature type="transmembrane region" description="Helical" evidence="1">
    <location>
        <begin position="6"/>
        <end position="25"/>
    </location>
</feature>